<dbReference type="GO" id="GO:0006351">
    <property type="term" value="P:DNA-templated transcription"/>
    <property type="evidence" value="ECO:0007669"/>
    <property type="project" value="TreeGrafter"/>
</dbReference>
<evidence type="ECO:0000256" key="1">
    <source>
        <dbReference type="ARBA" id="ARBA00009437"/>
    </source>
</evidence>
<proteinExistence type="inferred from homology"/>
<keyword evidence="3" id="KW-0238">DNA-binding</keyword>
<gene>
    <name evidence="6" type="ORF">NEE01_04030</name>
</gene>
<dbReference type="Gene3D" id="3.40.190.290">
    <property type="match status" value="1"/>
</dbReference>
<dbReference type="PANTHER" id="PTHR30537">
    <property type="entry name" value="HTH-TYPE TRANSCRIPTIONAL REGULATOR"/>
    <property type="match status" value="1"/>
</dbReference>
<dbReference type="EMBL" id="JANFAV010000002">
    <property type="protein sequence ID" value="MCW6533946.1"/>
    <property type="molecule type" value="Genomic_DNA"/>
</dbReference>
<dbReference type="SUPFAM" id="SSF53850">
    <property type="entry name" value="Periplasmic binding protein-like II"/>
    <property type="match status" value="1"/>
</dbReference>
<dbReference type="SUPFAM" id="SSF46785">
    <property type="entry name" value="Winged helix' DNA-binding domain"/>
    <property type="match status" value="1"/>
</dbReference>
<dbReference type="Pfam" id="PF03466">
    <property type="entry name" value="LysR_substrate"/>
    <property type="match status" value="1"/>
</dbReference>
<sequence>MDRLDAMQVLLAVVDAGSLSAGSRKLNAPLPSVSRKVADLERHLGTQLLIRTSRNVQLTDAGRDYVDAARQIVAQLKEAELRASGEYEVPRGELTVTMPLAFGQQIALPLAFEFMRDHPEITLNIFSVDRVVHLVEEHVDIAIRLGTLTDSSLYAIKVGEFRLVTCASPAYLARKGYPAGPEDLAGHDAAVFGAIEDTSWIYERDGHKVRGAPKVRIRDSSNPGAVAAAVHGIGISRAPSYLVQDELRSGALVTVLDDYDHRTFPVNLVYARQGLLPLKVRAFLDWMTPRLRRALRGLETASEPQRQ</sequence>
<keyword evidence="7" id="KW-1185">Reference proteome</keyword>
<dbReference type="PANTHER" id="PTHR30537:SF5">
    <property type="entry name" value="HTH-TYPE TRANSCRIPTIONAL ACTIVATOR TTDR-RELATED"/>
    <property type="match status" value="1"/>
</dbReference>
<reference evidence="6" key="1">
    <citation type="submission" date="2022-06" db="EMBL/GenBank/DDBJ databases">
        <title>Sphingomonas sp. nov. isolated from rhizosphere soil of tomato.</title>
        <authorList>
            <person name="Dong H."/>
            <person name="Gao R."/>
        </authorList>
    </citation>
    <scope>NUCLEOTIDE SEQUENCE</scope>
    <source>
        <strain evidence="6">MMSM24</strain>
    </source>
</reference>
<accession>A0AA42CT27</accession>
<comment type="similarity">
    <text evidence="1">Belongs to the LysR transcriptional regulatory family.</text>
</comment>
<dbReference type="InterPro" id="IPR036388">
    <property type="entry name" value="WH-like_DNA-bd_sf"/>
</dbReference>
<dbReference type="InterPro" id="IPR000847">
    <property type="entry name" value="LysR_HTH_N"/>
</dbReference>
<dbReference type="GO" id="GO:0043565">
    <property type="term" value="F:sequence-specific DNA binding"/>
    <property type="evidence" value="ECO:0007669"/>
    <property type="project" value="TreeGrafter"/>
</dbReference>
<evidence type="ECO:0000259" key="5">
    <source>
        <dbReference type="PROSITE" id="PS50931"/>
    </source>
</evidence>
<organism evidence="6 7">
    <name type="scientific">Sphingomonas lycopersici</name>
    <dbReference type="NCBI Taxonomy" id="2951807"/>
    <lineage>
        <taxon>Bacteria</taxon>
        <taxon>Pseudomonadati</taxon>
        <taxon>Pseudomonadota</taxon>
        <taxon>Alphaproteobacteria</taxon>
        <taxon>Sphingomonadales</taxon>
        <taxon>Sphingomonadaceae</taxon>
        <taxon>Sphingomonas</taxon>
    </lineage>
</organism>
<dbReference type="PROSITE" id="PS50931">
    <property type="entry name" value="HTH_LYSR"/>
    <property type="match status" value="1"/>
</dbReference>
<evidence type="ECO:0000256" key="3">
    <source>
        <dbReference type="ARBA" id="ARBA00023125"/>
    </source>
</evidence>
<dbReference type="FunFam" id="1.10.10.10:FF:000001">
    <property type="entry name" value="LysR family transcriptional regulator"/>
    <property type="match status" value="1"/>
</dbReference>
<dbReference type="GO" id="GO:0003700">
    <property type="term" value="F:DNA-binding transcription factor activity"/>
    <property type="evidence" value="ECO:0007669"/>
    <property type="project" value="InterPro"/>
</dbReference>
<protein>
    <submittedName>
        <fullName evidence="6">LysR family transcriptional regulator</fullName>
    </submittedName>
</protein>
<feature type="domain" description="HTH lysR-type" evidence="5">
    <location>
        <begin position="1"/>
        <end position="59"/>
    </location>
</feature>
<dbReference type="AlphaFoldDB" id="A0AA42CT27"/>
<dbReference type="InterPro" id="IPR005119">
    <property type="entry name" value="LysR_subst-bd"/>
</dbReference>
<name>A0AA42CT27_9SPHN</name>
<evidence type="ECO:0000256" key="4">
    <source>
        <dbReference type="ARBA" id="ARBA00023163"/>
    </source>
</evidence>
<dbReference type="Gene3D" id="1.10.10.10">
    <property type="entry name" value="Winged helix-like DNA-binding domain superfamily/Winged helix DNA-binding domain"/>
    <property type="match status" value="1"/>
</dbReference>
<dbReference type="Proteomes" id="UP001165565">
    <property type="component" value="Unassembled WGS sequence"/>
</dbReference>
<evidence type="ECO:0000313" key="6">
    <source>
        <dbReference type="EMBL" id="MCW6533946.1"/>
    </source>
</evidence>
<evidence type="ECO:0000313" key="7">
    <source>
        <dbReference type="Proteomes" id="UP001165565"/>
    </source>
</evidence>
<evidence type="ECO:0000256" key="2">
    <source>
        <dbReference type="ARBA" id="ARBA00023015"/>
    </source>
</evidence>
<dbReference type="Pfam" id="PF00126">
    <property type="entry name" value="HTH_1"/>
    <property type="match status" value="1"/>
</dbReference>
<dbReference type="InterPro" id="IPR036390">
    <property type="entry name" value="WH_DNA-bd_sf"/>
</dbReference>
<comment type="caution">
    <text evidence="6">The sequence shown here is derived from an EMBL/GenBank/DDBJ whole genome shotgun (WGS) entry which is preliminary data.</text>
</comment>
<dbReference type="RefSeq" id="WP_265267966.1">
    <property type="nucleotide sequence ID" value="NZ_JANFAV010000002.1"/>
</dbReference>
<keyword evidence="2" id="KW-0805">Transcription regulation</keyword>
<dbReference type="InterPro" id="IPR058163">
    <property type="entry name" value="LysR-type_TF_proteobact-type"/>
</dbReference>
<keyword evidence="4" id="KW-0804">Transcription</keyword>